<keyword evidence="1 4" id="KW-0808">Transferase</keyword>
<evidence type="ECO:0000259" key="3">
    <source>
        <dbReference type="Pfam" id="PF00534"/>
    </source>
</evidence>
<reference evidence="4 5" key="1">
    <citation type="submission" date="2017-06" db="EMBL/GenBank/DDBJ databases">
        <authorList>
            <consortium name="Pathogen Informatics"/>
        </authorList>
    </citation>
    <scope>NUCLEOTIDE SEQUENCE [LARGE SCALE GENOMIC DNA]</scope>
    <source>
        <strain evidence="4 5">NCTC12149</strain>
    </source>
</reference>
<dbReference type="PANTHER" id="PTHR46401">
    <property type="entry name" value="GLYCOSYLTRANSFERASE WBBK-RELATED"/>
    <property type="match status" value="1"/>
</dbReference>
<feature type="domain" description="Glycosyl transferase family 1" evidence="3">
    <location>
        <begin position="185"/>
        <end position="345"/>
    </location>
</feature>
<evidence type="ECO:0000256" key="1">
    <source>
        <dbReference type="ARBA" id="ARBA00022679"/>
    </source>
</evidence>
<dbReference type="InterPro" id="IPR001296">
    <property type="entry name" value="Glyco_trans_1"/>
</dbReference>
<name>A0AAJ5C216_9SPHI</name>
<dbReference type="Proteomes" id="UP000215355">
    <property type="component" value="Chromosome 1"/>
</dbReference>
<gene>
    <name evidence="4" type="ORF">SAMEA4412673_03822</name>
</gene>
<dbReference type="AlphaFoldDB" id="A0AAJ5C216"/>
<dbReference type="CDD" id="cd03801">
    <property type="entry name" value="GT4_PimA-like"/>
    <property type="match status" value="1"/>
</dbReference>
<dbReference type="PANTHER" id="PTHR46401:SF2">
    <property type="entry name" value="GLYCOSYLTRANSFERASE WBBK-RELATED"/>
    <property type="match status" value="1"/>
</dbReference>
<feature type="transmembrane region" description="Helical" evidence="2">
    <location>
        <begin position="282"/>
        <end position="305"/>
    </location>
</feature>
<dbReference type="EMBL" id="LT906468">
    <property type="protein sequence ID" value="SNV62749.1"/>
    <property type="molecule type" value="Genomic_DNA"/>
</dbReference>
<evidence type="ECO:0000256" key="2">
    <source>
        <dbReference type="SAM" id="Phobius"/>
    </source>
</evidence>
<keyword evidence="2" id="KW-0472">Membrane</keyword>
<organism evidence="4 5">
    <name type="scientific">Sphingobacterium mizutaii</name>
    <dbReference type="NCBI Taxonomy" id="1010"/>
    <lineage>
        <taxon>Bacteria</taxon>
        <taxon>Pseudomonadati</taxon>
        <taxon>Bacteroidota</taxon>
        <taxon>Sphingobacteriia</taxon>
        <taxon>Sphingobacteriales</taxon>
        <taxon>Sphingobacteriaceae</taxon>
        <taxon>Sphingobacterium</taxon>
    </lineage>
</organism>
<dbReference type="SUPFAM" id="SSF53756">
    <property type="entry name" value="UDP-Glycosyltransferase/glycogen phosphorylase"/>
    <property type="match status" value="1"/>
</dbReference>
<proteinExistence type="predicted"/>
<keyword evidence="2" id="KW-1133">Transmembrane helix</keyword>
<keyword evidence="2" id="KW-0812">Transmembrane</keyword>
<sequence length="371" mass="42889">MSKKKLLLVNNTIFYESESKLYLNKETGKFFVEISDLNFDVTVFQISQQKTLNDNFANFPITDTSLNIIDIKRKNNRFFSFLKAFLQIPIIVLKNDFIYLFYPGPICQFIALVCVLFRKKFGLYVRGEQGINSRFSKYLLKRAKFVMTISPLFTDEIKKINVRTNTIRPMIGFTELDIVKTKLIDNNKNLKILYVGRLVFDKGIFELISGFIKLINEGYELELILVGSGPDEEHIRNIIVDNKIEDKISLKGMISNKDDLKEIYNESDVFVLPSYHEGFPRVLYEALIMGVPIITTFVGSIPYLMKDSFNCVRIDPKSEESIVKKLKLIISNAKFRKQIAENGTKTIEKYLKDKKQSHAEQVVHLINKIDG</sequence>
<keyword evidence="4" id="KW-0328">Glycosyltransferase</keyword>
<evidence type="ECO:0000313" key="5">
    <source>
        <dbReference type="Proteomes" id="UP000215355"/>
    </source>
</evidence>
<feature type="transmembrane region" description="Helical" evidence="2">
    <location>
        <begin position="76"/>
        <end position="93"/>
    </location>
</feature>
<accession>A0AAJ5C216</accession>
<dbReference type="EC" id="2.4.1.11" evidence="4"/>
<protein>
    <submittedName>
        <fullName evidence="4">Glycogen synthase</fullName>
        <ecNumber evidence="4">2.4.1.11</ecNumber>
    </submittedName>
</protein>
<dbReference type="GO" id="GO:0004373">
    <property type="term" value="F:alpha-1,4-glucan glucosyltransferase (UDP-glucose donor) activity"/>
    <property type="evidence" value="ECO:0007669"/>
    <property type="project" value="UniProtKB-EC"/>
</dbReference>
<evidence type="ECO:0000313" key="4">
    <source>
        <dbReference type="EMBL" id="SNV62749.1"/>
    </source>
</evidence>
<dbReference type="Pfam" id="PF00534">
    <property type="entry name" value="Glycos_transf_1"/>
    <property type="match status" value="1"/>
</dbReference>
<dbReference type="KEGG" id="smiz:4412673_03822"/>
<feature type="transmembrane region" description="Helical" evidence="2">
    <location>
        <begin position="99"/>
        <end position="117"/>
    </location>
</feature>
<dbReference type="RefSeq" id="WP_093099482.1">
    <property type="nucleotide sequence ID" value="NZ_FNGK01000004.1"/>
</dbReference>
<dbReference type="Gene3D" id="3.40.50.2000">
    <property type="entry name" value="Glycogen Phosphorylase B"/>
    <property type="match status" value="2"/>
</dbReference>